<dbReference type="Proteomes" id="UP000494170">
    <property type="component" value="Unassembled WGS sequence"/>
</dbReference>
<dbReference type="RefSeq" id="WP_174940058.1">
    <property type="nucleotide sequence ID" value="NZ_CABVPY010000012.1"/>
</dbReference>
<gene>
    <name evidence="1" type="ORF">BLA6863_02454</name>
</gene>
<evidence type="ECO:0000313" key="1">
    <source>
        <dbReference type="EMBL" id="VWB53514.1"/>
    </source>
</evidence>
<dbReference type="AlphaFoldDB" id="A0A6P2KD26"/>
<dbReference type="EMBL" id="CABVPY010000012">
    <property type="protein sequence ID" value="VWB53514.1"/>
    <property type="molecule type" value="Genomic_DNA"/>
</dbReference>
<sequence length="502" mass="56937">MPQPPLQDTNHPDYAIAGDTVIRRSDGLPLWAKDGKPLPIERPHAFRCIGGRWFTDGVHVIVQGQLGSAMVMLYYYRIEDADLDTFEILNQRYARDARQAYYITGRTIRTRSPHTFRPLVYETWNRPADGRGVTFETREHEYIATDDESIYMNGRRINGSHGASAIGFPGGYFADADRVYYYGRPKDIDRASFLCGPDEAGYLRCTDRIGPIESGERQTVQETRLFDDWRSFFTMRPELRDYWWHRQQQPAADTTVQFHDATLTGFDPATFAARETLFDFGSTDWLCGDAHGIHWAYRTCAEMPIELTRFSDQPIDALRVLGPHYFTDGVTVFYAFTPAQPQPLRGADPAAFHVLSGGWARDATRAFHLGVVKKGIAPDRLQVEGSYAWDGERLFCDGKPLQVDVPASALQVLHPTFLRAGDKLFFGRRPVSTKRVHLPTLEFLDDDFARDSKHAYIVGYVSLVEIDGADPATFRVVEPGIAEDSTRRYDARTLRDATAPRD</sequence>
<protein>
    <recommendedName>
        <fullName evidence="3">DKNYY family protein</fullName>
    </recommendedName>
</protein>
<evidence type="ECO:0000313" key="2">
    <source>
        <dbReference type="Proteomes" id="UP000494170"/>
    </source>
</evidence>
<accession>A0A6P2KD26</accession>
<reference evidence="1 2" key="1">
    <citation type="submission" date="2019-09" db="EMBL/GenBank/DDBJ databases">
        <authorList>
            <person name="Depoorter E."/>
        </authorList>
    </citation>
    <scope>NUCLEOTIDE SEQUENCE [LARGE SCALE GENOMIC DNA]</scope>
    <source>
        <strain evidence="1">LMG 6863</strain>
    </source>
</reference>
<organism evidence="1 2">
    <name type="scientific">Burkholderia lata (strain ATCC 17760 / DSM 23089 / LMG 22485 / NCIMB 9086 / R18194 / 383)</name>
    <dbReference type="NCBI Taxonomy" id="482957"/>
    <lineage>
        <taxon>Bacteria</taxon>
        <taxon>Pseudomonadati</taxon>
        <taxon>Pseudomonadota</taxon>
        <taxon>Betaproteobacteria</taxon>
        <taxon>Burkholderiales</taxon>
        <taxon>Burkholderiaceae</taxon>
        <taxon>Burkholderia</taxon>
        <taxon>Burkholderia cepacia complex</taxon>
    </lineage>
</organism>
<name>A0A6P2KD26_BURL3</name>
<evidence type="ECO:0008006" key="3">
    <source>
        <dbReference type="Google" id="ProtNLM"/>
    </source>
</evidence>
<proteinExistence type="predicted"/>